<evidence type="ECO:0000313" key="3">
    <source>
        <dbReference type="Proteomes" id="UP000245910"/>
    </source>
</evidence>
<keyword evidence="3" id="KW-1185">Reference proteome</keyword>
<name>A0A2L2T0D8_9HYPO</name>
<feature type="region of interest" description="Disordered" evidence="1">
    <location>
        <begin position="1"/>
        <end position="36"/>
    </location>
</feature>
<feature type="region of interest" description="Disordered" evidence="1">
    <location>
        <begin position="68"/>
        <end position="91"/>
    </location>
</feature>
<dbReference type="EMBL" id="LN649230">
    <property type="protein sequence ID" value="CEI60803.1"/>
    <property type="molecule type" value="Genomic_DNA"/>
</dbReference>
<organism evidence="2 3">
    <name type="scientific">Fusarium venenatum</name>
    <dbReference type="NCBI Taxonomy" id="56646"/>
    <lineage>
        <taxon>Eukaryota</taxon>
        <taxon>Fungi</taxon>
        <taxon>Dikarya</taxon>
        <taxon>Ascomycota</taxon>
        <taxon>Pezizomycotina</taxon>
        <taxon>Sordariomycetes</taxon>
        <taxon>Hypocreomycetidae</taxon>
        <taxon>Hypocreales</taxon>
        <taxon>Nectriaceae</taxon>
        <taxon>Fusarium</taxon>
    </lineage>
</organism>
<reference evidence="3" key="1">
    <citation type="submission" date="2014-10" db="EMBL/GenBank/DDBJ databases">
        <authorList>
            <person name="King R."/>
        </authorList>
    </citation>
    <scope>NUCLEOTIDE SEQUENCE [LARGE SCALE GENOMIC DNA]</scope>
    <source>
        <strain evidence="3">A3/5</strain>
    </source>
</reference>
<proteinExistence type="predicted"/>
<evidence type="ECO:0000313" key="2">
    <source>
        <dbReference type="EMBL" id="CEI60803.1"/>
    </source>
</evidence>
<protein>
    <submittedName>
        <fullName evidence="2">Uncharacterized protein</fullName>
    </submittedName>
</protein>
<feature type="region of interest" description="Disordered" evidence="1">
    <location>
        <begin position="141"/>
        <end position="162"/>
    </location>
</feature>
<accession>A0A2L2T0D8</accession>
<evidence type="ECO:0000256" key="1">
    <source>
        <dbReference type="SAM" id="MobiDB-lite"/>
    </source>
</evidence>
<sequence length="162" mass="18044">MKGFISRQTRAENKTDRTGPSVESIRRTAESRSGNYEVHQAYQDGWARKTSQTPERTVDHLCTLSWSHGVGTQHSVPEGKATRNPSTATASIQATVPGERVPWFSEKMVPVMLPPPMQYKHKQHTVQCIPTVHRLEQGFPKRGAALSSQKAVDDRLGSVPEQ</sequence>
<dbReference type="Proteomes" id="UP000245910">
    <property type="component" value="Chromosome II"/>
</dbReference>
<dbReference type="AlphaFoldDB" id="A0A2L2T0D8"/>